<feature type="region of interest" description="Disordered" evidence="1">
    <location>
        <begin position="70"/>
        <end position="94"/>
    </location>
</feature>
<protein>
    <submittedName>
        <fullName evidence="2">GM14379</fullName>
    </submittedName>
</protein>
<dbReference type="EMBL" id="CH480818">
    <property type="protein sequence ID" value="EDW51829.1"/>
    <property type="molecule type" value="Genomic_DNA"/>
</dbReference>
<evidence type="ECO:0000256" key="1">
    <source>
        <dbReference type="SAM" id="MobiDB-lite"/>
    </source>
</evidence>
<accession>B4HXP9</accession>
<name>B4HXP9_DROSE</name>
<sequence>MGRSNGIHKIHKIGTAVWQQCRTAVSWFPFRLLLLFHGSTRMPNRTRLTQWTCCHFCADCVWRGIKIWPCQGSDSTSNSKSKTDRKAKSRMKKN</sequence>
<reference evidence="2 3" key="1">
    <citation type="journal article" date="2007" name="Nature">
        <title>Evolution of genes and genomes on the Drosophila phylogeny.</title>
        <authorList>
            <consortium name="Drosophila 12 Genomes Consortium"/>
            <person name="Clark A.G."/>
            <person name="Eisen M.B."/>
            <person name="Smith D.R."/>
            <person name="Bergman C.M."/>
            <person name="Oliver B."/>
            <person name="Markow T.A."/>
            <person name="Kaufman T.C."/>
            <person name="Kellis M."/>
            <person name="Gelbart W."/>
            <person name="Iyer V.N."/>
            <person name="Pollard D.A."/>
            <person name="Sackton T.B."/>
            <person name="Larracuente A.M."/>
            <person name="Singh N.D."/>
            <person name="Abad J.P."/>
            <person name="Abt D.N."/>
            <person name="Adryan B."/>
            <person name="Aguade M."/>
            <person name="Akashi H."/>
            <person name="Anderson W.W."/>
            <person name="Aquadro C.F."/>
            <person name="Ardell D.H."/>
            <person name="Arguello R."/>
            <person name="Artieri C.G."/>
            <person name="Barbash D.A."/>
            <person name="Barker D."/>
            <person name="Barsanti P."/>
            <person name="Batterham P."/>
            <person name="Batzoglou S."/>
            <person name="Begun D."/>
            <person name="Bhutkar A."/>
            <person name="Blanco E."/>
            <person name="Bosak S.A."/>
            <person name="Bradley R.K."/>
            <person name="Brand A.D."/>
            <person name="Brent M.R."/>
            <person name="Brooks A.N."/>
            <person name="Brown R.H."/>
            <person name="Butlin R.K."/>
            <person name="Caggese C."/>
            <person name="Calvi B.R."/>
            <person name="Bernardo de Carvalho A."/>
            <person name="Caspi A."/>
            <person name="Castrezana S."/>
            <person name="Celniker S.E."/>
            <person name="Chang J.L."/>
            <person name="Chapple C."/>
            <person name="Chatterji S."/>
            <person name="Chinwalla A."/>
            <person name="Civetta A."/>
            <person name="Clifton S.W."/>
            <person name="Comeron J.M."/>
            <person name="Costello J.C."/>
            <person name="Coyne J.A."/>
            <person name="Daub J."/>
            <person name="David R.G."/>
            <person name="Delcher A.L."/>
            <person name="Delehaunty K."/>
            <person name="Do C.B."/>
            <person name="Ebling H."/>
            <person name="Edwards K."/>
            <person name="Eickbush T."/>
            <person name="Evans J.D."/>
            <person name="Filipski A."/>
            <person name="Findeiss S."/>
            <person name="Freyhult E."/>
            <person name="Fulton L."/>
            <person name="Fulton R."/>
            <person name="Garcia A.C."/>
            <person name="Gardiner A."/>
            <person name="Garfield D.A."/>
            <person name="Garvin B.E."/>
            <person name="Gibson G."/>
            <person name="Gilbert D."/>
            <person name="Gnerre S."/>
            <person name="Godfrey J."/>
            <person name="Good R."/>
            <person name="Gotea V."/>
            <person name="Gravely B."/>
            <person name="Greenberg A.J."/>
            <person name="Griffiths-Jones S."/>
            <person name="Gross S."/>
            <person name="Guigo R."/>
            <person name="Gustafson E.A."/>
            <person name="Haerty W."/>
            <person name="Hahn M.W."/>
            <person name="Halligan D.L."/>
            <person name="Halpern A.L."/>
            <person name="Halter G.M."/>
            <person name="Han M.V."/>
            <person name="Heger A."/>
            <person name="Hillier L."/>
            <person name="Hinrichs A.S."/>
            <person name="Holmes I."/>
            <person name="Hoskins R.A."/>
            <person name="Hubisz M.J."/>
            <person name="Hultmark D."/>
            <person name="Huntley M.A."/>
            <person name="Jaffe D.B."/>
            <person name="Jagadeeshan S."/>
            <person name="Jeck W.R."/>
            <person name="Johnson J."/>
            <person name="Jones C.D."/>
            <person name="Jordan W.C."/>
            <person name="Karpen G.H."/>
            <person name="Kataoka E."/>
            <person name="Keightley P.D."/>
            <person name="Kheradpour P."/>
            <person name="Kirkness E.F."/>
            <person name="Koerich L.B."/>
            <person name="Kristiansen K."/>
            <person name="Kudrna D."/>
            <person name="Kulathinal R.J."/>
            <person name="Kumar S."/>
            <person name="Kwok R."/>
            <person name="Lander E."/>
            <person name="Langley C.H."/>
            <person name="Lapoint R."/>
            <person name="Lazzaro B.P."/>
            <person name="Lee S.J."/>
            <person name="Levesque L."/>
            <person name="Li R."/>
            <person name="Lin C.F."/>
            <person name="Lin M.F."/>
            <person name="Lindblad-Toh K."/>
            <person name="Llopart A."/>
            <person name="Long M."/>
            <person name="Low L."/>
            <person name="Lozovsky E."/>
            <person name="Lu J."/>
            <person name="Luo M."/>
            <person name="Machado C.A."/>
            <person name="Makalowski W."/>
            <person name="Marzo M."/>
            <person name="Matsuda M."/>
            <person name="Matzkin L."/>
            <person name="McAllister B."/>
            <person name="McBride C.S."/>
            <person name="McKernan B."/>
            <person name="McKernan K."/>
            <person name="Mendez-Lago M."/>
            <person name="Minx P."/>
            <person name="Mollenhauer M.U."/>
            <person name="Montooth K."/>
            <person name="Mount S.M."/>
            <person name="Mu X."/>
            <person name="Myers E."/>
            <person name="Negre B."/>
            <person name="Newfeld S."/>
            <person name="Nielsen R."/>
            <person name="Noor M.A."/>
            <person name="O'Grady P."/>
            <person name="Pachter L."/>
            <person name="Papaceit M."/>
            <person name="Parisi M.J."/>
            <person name="Parisi M."/>
            <person name="Parts L."/>
            <person name="Pedersen J.S."/>
            <person name="Pesole G."/>
            <person name="Phillippy A.M."/>
            <person name="Ponting C.P."/>
            <person name="Pop M."/>
            <person name="Porcelli D."/>
            <person name="Powell J.R."/>
            <person name="Prohaska S."/>
            <person name="Pruitt K."/>
            <person name="Puig M."/>
            <person name="Quesneville H."/>
            <person name="Ram K.R."/>
            <person name="Rand D."/>
            <person name="Rasmussen M.D."/>
            <person name="Reed L.K."/>
            <person name="Reenan R."/>
            <person name="Reily A."/>
            <person name="Remington K.A."/>
            <person name="Rieger T.T."/>
            <person name="Ritchie M.G."/>
            <person name="Robin C."/>
            <person name="Rogers Y.H."/>
            <person name="Rohde C."/>
            <person name="Rozas J."/>
            <person name="Rubenfield M.J."/>
            <person name="Ruiz A."/>
            <person name="Russo S."/>
            <person name="Salzberg S.L."/>
            <person name="Sanchez-Gracia A."/>
            <person name="Saranga D.J."/>
            <person name="Sato H."/>
            <person name="Schaeffer S.W."/>
            <person name="Schatz M.C."/>
            <person name="Schlenke T."/>
            <person name="Schwartz R."/>
            <person name="Segarra C."/>
            <person name="Singh R.S."/>
            <person name="Sirot L."/>
            <person name="Sirota M."/>
            <person name="Sisneros N.B."/>
            <person name="Smith C.D."/>
            <person name="Smith T.F."/>
            <person name="Spieth J."/>
            <person name="Stage D.E."/>
            <person name="Stark A."/>
            <person name="Stephan W."/>
            <person name="Strausberg R.L."/>
            <person name="Strempel S."/>
            <person name="Sturgill D."/>
            <person name="Sutton G."/>
            <person name="Sutton G.G."/>
            <person name="Tao W."/>
            <person name="Teichmann S."/>
            <person name="Tobari Y.N."/>
            <person name="Tomimura Y."/>
            <person name="Tsolas J.M."/>
            <person name="Valente V.L."/>
            <person name="Venter E."/>
            <person name="Venter J.C."/>
            <person name="Vicario S."/>
            <person name="Vieira F.G."/>
            <person name="Vilella A.J."/>
            <person name="Villasante A."/>
            <person name="Walenz B."/>
            <person name="Wang J."/>
            <person name="Wasserman M."/>
            <person name="Watts T."/>
            <person name="Wilson D."/>
            <person name="Wilson R.K."/>
            <person name="Wing R.A."/>
            <person name="Wolfner M.F."/>
            <person name="Wong A."/>
            <person name="Wong G.K."/>
            <person name="Wu C.I."/>
            <person name="Wu G."/>
            <person name="Yamamoto D."/>
            <person name="Yang H.P."/>
            <person name="Yang S.P."/>
            <person name="Yorke J.A."/>
            <person name="Yoshida K."/>
            <person name="Zdobnov E."/>
            <person name="Zhang P."/>
            <person name="Zhang Y."/>
            <person name="Zimin A.V."/>
            <person name="Baldwin J."/>
            <person name="Abdouelleil A."/>
            <person name="Abdulkadir J."/>
            <person name="Abebe A."/>
            <person name="Abera B."/>
            <person name="Abreu J."/>
            <person name="Acer S.C."/>
            <person name="Aftuck L."/>
            <person name="Alexander A."/>
            <person name="An P."/>
            <person name="Anderson E."/>
            <person name="Anderson S."/>
            <person name="Arachi H."/>
            <person name="Azer M."/>
            <person name="Bachantsang P."/>
            <person name="Barry A."/>
            <person name="Bayul T."/>
            <person name="Berlin A."/>
            <person name="Bessette D."/>
            <person name="Bloom T."/>
            <person name="Blye J."/>
            <person name="Boguslavskiy L."/>
            <person name="Bonnet C."/>
            <person name="Boukhgalter B."/>
            <person name="Bourzgui I."/>
            <person name="Brown A."/>
            <person name="Cahill P."/>
            <person name="Channer S."/>
            <person name="Cheshatsang Y."/>
            <person name="Chuda L."/>
            <person name="Citroen M."/>
            <person name="Collymore A."/>
            <person name="Cooke P."/>
            <person name="Costello M."/>
            <person name="D'Aco K."/>
            <person name="Daza R."/>
            <person name="De Haan G."/>
            <person name="DeGray S."/>
            <person name="DeMaso C."/>
            <person name="Dhargay N."/>
            <person name="Dooley K."/>
            <person name="Dooley E."/>
            <person name="Doricent M."/>
            <person name="Dorje P."/>
            <person name="Dorjee K."/>
            <person name="Dupes A."/>
            <person name="Elong R."/>
            <person name="Falk J."/>
            <person name="Farina A."/>
            <person name="Faro S."/>
            <person name="Ferguson D."/>
            <person name="Fisher S."/>
            <person name="Foley C.D."/>
            <person name="Franke A."/>
            <person name="Friedrich D."/>
            <person name="Gadbois L."/>
            <person name="Gearin G."/>
            <person name="Gearin C.R."/>
            <person name="Giannoukos G."/>
            <person name="Goode T."/>
            <person name="Graham J."/>
            <person name="Grandbois E."/>
            <person name="Grewal S."/>
            <person name="Gyaltsen K."/>
            <person name="Hafez N."/>
            <person name="Hagos B."/>
            <person name="Hall J."/>
            <person name="Henson C."/>
            <person name="Hollinger A."/>
            <person name="Honan T."/>
            <person name="Huard M.D."/>
            <person name="Hughes L."/>
            <person name="Hurhula B."/>
            <person name="Husby M.E."/>
            <person name="Kamat A."/>
            <person name="Kanga B."/>
            <person name="Kashin S."/>
            <person name="Khazanovich D."/>
            <person name="Kisner P."/>
            <person name="Lance K."/>
            <person name="Lara M."/>
            <person name="Lee W."/>
            <person name="Lennon N."/>
            <person name="Letendre F."/>
            <person name="LeVine R."/>
            <person name="Lipovsky A."/>
            <person name="Liu X."/>
            <person name="Liu J."/>
            <person name="Liu S."/>
            <person name="Lokyitsang T."/>
            <person name="Lokyitsang Y."/>
            <person name="Lubonja R."/>
            <person name="Lui A."/>
            <person name="MacDonald P."/>
            <person name="Magnisalis V."/>
            <person name="Maru K."/>
            <person name="Matthews C."/>
            <person name="McCusker W."/>
            <person name="McDonough S."/>
            <person name="Mehta T."/>
            <person name="Meldrim J."/>
            <person name="Meneus L."/>
            <person name="Mihai O."/>
            <person name="Mihalev A."/>
            <person name="Mihova T."/>
            <person name="Mittelman R."/>
            <person name="Mlenga V."/>
            <person name="Montmayeur A."/>
            <person name="Mulrain L."/>
            <person name="Navidi A."/>
            <person name="Naylor J."/>
            <person name="Negash T."/>
            <person name="Nguyen T."/>
            <person name="Nguyen N."/>
            <person name="Nicol R."/>
            <person name="Norbu C."/>
            <person name="Norbu N."/>
            <person name="Novod N."/>
            <person name="O'Neill B."/>
            <person name="Osman S."/>
            <person name="Markiewicz E."/>
            <person name="Oyono O.L."/>
            <person name="Patti C."/>
            <person name="Phunkhang P."/>
            <person name="Pierre F."/>
            <person name="Priest M."/>
            <person name="Raghuraman S."/>
            <person name="Rege F."/>
            <person name="Reyes R."/>
            <person name="Rise C."/>
            <person name="Rogov P."/>
            <person name="Ross K."/>
            <person name="Ryan E."/>
            <person name="Settipalli S."/>
            <person name="Shea T."/>
            <person name="Sherpa N."/>
            <person name="Shi L."/>
            <person name="Shih D."/>
            <person name="Sparrow T."/>
            <person name="Spaulding J."/>
            <person name="Stalker J."/>
            <person name="Stange-Thomann N."/>
            <person name="Stavropoulos S."/>
            <person name="Stone C."/>
            <person name="Strader C."/>
            <person name="Tesfaye S."/>
            <person name="Thomson T."/>
            <person name="Thoulutsang Y."/>
            <person name="Thoulutsang D."/>
            <person name="Topham K."/>
            <person name="Topping I."/>
            <person name="Tsamla T."/>
            <person name="Vassiliev H."/>
            <person name="Vo A."/>
            <person name="Wangchuk T."/>
            <person name="Wangdi T."/>
            <person name="Weiand M."/>
            <person name="Wilkinson J."/>
            <person name="Wilson A."/>
            <person name="Yadav S."/>
            <person name="Young G."/>
            <person name="Yu Q."/>
            <person name="Zembek L."/>
            <person name="Zhong D."/>
            <person name="Zimmer A."/>
            <person name="Zwirko Z."/>
            <person name="Jaffe D.B."/>
            <person name="Alvarez P."/>
            <person name="Brockman W."/>
            <person name="Butler J."/>
            <person name="Chin C."/>
            <person name="Gnerre S."/>
            <person name="Grabherr M."/>
            <person name="Kleber M."/>
            <person name="Mauceli E."/>
            <person name="MacCallum I."/>
        </authorList>
    </citation>
    <scope>NUCLEOTIDE SEQUENCE [LARGE SCALE GENOMIC DNA]</scope>
    <source>
        <strain evidence="3">Rob3c / Tucson 14021-0248.25</strain>
    </source>
</reference>
<evidence type="ECO:0000313" key="3">
    <source>
        <dbReference type="Proteomes" id="UP000001292"/>
    </source>
</evidence>
<evidence type="ECO:0000313" key="2">
    <source>
        <dbReference type="EMBL" id="EDW51829.1"/>
    </source>
</evidence>
<proteinExistence type="predicted"/>
<gene>
    <name evidence="2" type="primary">Dsec\GM14379</name>
    <name evidence="2" type="ORF">Dsec_GM14379</name>
</gene>
<dbReference type="AlphaFoldDB" id="B4HXP9"/>
<organism evidence="3">
    <name type="scientific">Drosophila sechellia</name>
    <name type="common">Fruit fly</name>
    <dbReference type="NCBI Taxonomy" id="7238"/>
    <lineage>
        <taxon>Eukaryota</taxon>
        <taxon>Metazoa</taxon>
        <taxon>Ecdysozoa</taxon>
        <taxon>Arthropoda</taxon>
        <taxon>Hexapoda</taxon>
        <taxon>Insecta</taxon>
        <taxon>Pterygota</taxon>
        <taxon>Neoptera</taxon>
        <taxon>Endopterygota</taxon>
        <taxon>Diptera</taxon>
        <taxon>Brachycera</taxon>
        <taxon>Muscomorpha</taxon>
        <taxon>Ephydroidea</taxon>
        <taxon>Drosophilidae</taxon>
        <taxon>Drosophila</taxon>
        <taxon>Sophophora</taxon>
    </lineage>
</organism>
<dbReference type="Proteomes" id="UP000001292">
    <property type="component" value="Unassembled WGS sequence"/>
</dbReference>
<dbReference type="HOGENOM" id="CLU_2388561_0_0_1"/>
<keyword evidence="3" id="KW-1185">Reference proteome</keyword>